<dbReference type="CDD" id="cd02538">
    <property type="entry name" value="G1P_TT_short"/>
    <property type="match status" value="1"/>
</dbReference>
<dbReference type="Proteomes" id="UP000051500">
    <property type="component" value="Unassembled WGS sequence"/>
</dbReference>
<dbReference type="InterPro" id="IPR005907">
    <property type="entry name" value="G1P_thy_trans_s"/>
</dbReference>
<evidence type="ECO:0000256" key="7">
    <source>
        <dbReference type="ARBA" id="ARBA00022723"/>
    </source>
</evidence>
<sequence>MKGIILAGGSGTRLYPTTKVISKQLIPVYDKPMIYYSFSTLMLAGIREVLLITTEKDLPAYQELFGDGSWLGMDISYCVQSEPRGVAEAFILGEKFIGNDSVCLVLGDNLLCGNQVTEMLQTGTKIEKGALIYGYYVNDPKEFGVIEFDENKKVISIEEKPQDPKSNYAIPGIYFYDNQVVTYAKNLQPSSRGELEISDLNQQYLAAGDLQVELLGRGIAWLDTGTCEGLLEATSFIYTIQKRTGLYLACLEEIAYKQGYITREELLDLAQPLCKTDYGRYLLTVAQDEF</sequence>
<dbReference type="InterPro" id="IPR005835">
    <property type="entry name" value="NTP_transferase_dom"/>
</dbReference>
<evidence type="ECO:0000256" key="1">
    <source>
        <dbReference type="ARBA" id="ARBA00001946"/>
    </source>
</evidence>
<dbReference type="EC" id="2.7.7.24" evidence="3 10"/>
<dbReference type="eggNOG" id="COG1209">
    <property type="taxonomic scope" value="Bacteria"/>
</dbReference>
<dbReference type="Pfam" id="PF00483">
    <property type="entry name" value="NTP_transferase"/>
    <property type="match status" value="1"/>
</dbReference>
<dbReference type="Gene3D" id="3.90.550.10">
    <property type="entry name" value="Spore Coat Polysaccharide Biosynthesis Protein SpsA, Chain A"/>
    <property type="match status" value="1"/>
</dbReference>
<evidence type="ECO:0000256" key="5">
    <source>
        <dbReference type="ARBA" id="ARBA00022679"/>
    </source>
</evidence>
<keyword evidence="5 10" id="KW-0808">Transferase</keyword>
<evidence type="ECO:0000256" key="9">
    <source>
        <dbReference type="ARBA" id="ARBA00049336"/>
    </source>
</evidence>
<evidence type="ECO:0000256" key="2">
    <source>
        <dbReference type="ARBA" id="ARBA00010480"/>
    </source>
</evidence>
<dbReference type="RefSeq" id="WP_027106802.1">
    <property type="nucleotide sequence ID" value="NZ_JQBZ01000025.1"/>
</dbReference>
<keyword evidence="13" id="KW-1185">Reference proteome</keyword>
<reference evidence="12 13" key="1">
    <citation type="journal article" date="2015" name="Genome Announc.">
        <title>Expanding the biotechnology potential of lactobacilli through comparative genomics of 213 strains and associated genera.</title>
        <authorList>
            <person name="Sun Z."/>
            <person name="Harris H.M."/>
            <person name="McCann A."/>
            <person name="Guo C."/>
            <person name="Argimon S."/>
            <person name="Zhang W."/>
            <person name="Yang X."/>
            <person name="Jeffery I.B."/>
            <person name="Cooney J.C."/>
            <person name="Kagawa T.F."/>
            <person name="Liu W."/>
            <person name="Song Y."/>
            <person name="Salvetti E."/>
            <person name="Wrobel A."/>
            <person name="Rasinkangas P."/>
            <person name="Parkhill J."/>
            <person name="Rea M.C."/>
            <person name="O'Sullivan O."/>
            <person name="Ritari J."/>
            <person name="Douillard F.P."/>
            <person name="Paul Ross R."/>
            <person name="Yang R."/>
            <person name="Briner A.E."/>
            <person name="Felis G.E."/>
            <person name="de Vos W.M."/>
            <person name="Barrangou R."/>
            <person name="Klaenhammer T.R."/>
            <person name="Caufield P.W."/>
            <person name="Cui Y."/>
            <person name="Zhang H."/>
            <person name="O'Toole P.W."/>
        </authorList>
    </citation>
    <scope>NUCLEOTIDE SEQUENCE [LARGE SCALE GENOMIC DNA]</scope>
    <source>
        <strain evidence="12 13">DSM 22408</strain>
    </source>
</reference>
<evidence type="ECO:0000256" key="3">
    <source>
        <dbReference type="ARBA" id="ARBA00012461"/>
    </source>
</evidence>
<evidence type="ECO:0000259" key="11">
    <source>
        <dbReference type="Pfam" id="PF00483"/>
    </source>
</evidence>
<comment type="function">
    <text evidence="10">Catalyzes the formation of dTDP-glucose, from dTTP and glucose 1-phosphate, as well as its pyrophosphorolysis.</text>
</comment>
<protein>
    <recommendedName>
        <fullName evidence="4 10">Glucose-1-phosphate thymidylyltransferase</fullName>
        <ecNumber evidence="3 10">2.7.7.24</ecNumber>
    </recommendedName>
</protein>
<evidence type="ECO:0000256" key="10">
    <source>
        <dbReference type="RuleBase" id="RU003706"/>
    </source>
</evidence>
<dbReference type="GO" id="GO:0008879">
    <property type="term" value="F:glucose-1-phosphate thymidylyltransferase activity"/>
    <property type="evidence" value="ECO:0007669"/>
    <property type="project" value="UniProtKB-EC"/>
</dbReference>
<dbReference type="FunFam" id="3.90.550.10:FF:000023">
    <property type="entry name" value="Glucose-1-phosphate thymidylyltransferase"/>
    <property type="match status" value="1"/>
</dbReference>
<dbReference type="OrthoDB" id="9803871at2"/>
<dbReference type="InterPro" id="IPR029044">
    <property type="entry name" value="Nucleotide-diphossugar_trans"/>
</dbReference>
<comment type="catalytic activity">
    <reaction evidence="9 10">
        <text>dTTP + alpha-D-glucose 1-phosphate + H(+) = dTDP-alpha-D-glucose + diphosphate</text>
        <dbReference type="Rhea" id="RHEA:15225"/>
        <dbReference type="ChEBI" id="CHEBI:15378"/>
        <dbReference type="ChEBI" id="CHEBI:33019"/>
        <dbReference type="ChEBI" id="CHEBI:37568"/>
        <dbReference type="ChEBI" id="CHEBI:57477"/>
        <dbReference type="ChEBI" id="CHEBI:58601"/>
        <dbReference type="EC" id="2.7.7.24"/>
    </reaction>
</comment>
<dbReference type="PANTHER" id="PTHR43532:SF1">
    <property type="entry name" value="GLUCOSE-1-PHOSPHATE THYMIDYLYLTRANSFERASE 1"/>
    <property type="match status" value="1"/>
</dbReference>
<keyword evidence="6 10" id="KW-0548">Nucleotidyltransferase</keyword>
<dbReference type="AlphaFoldDB" id="A0A0R2KG53"/>
<proteinExistence type="inferred from homology"/>
<keyword evidence="8 10" id="KW-0460">Magnesium</keyword>
<comment type="caution">
    <text evidence="12">The sequence shown here is derived from an EMBL/GenBank/DDBJ whole genome shotgun (WGS) entry which is preliminary data.</text>
</comment>
<comment type="cofactor">
    <cofactor evidence="1">
        <name>Mg(2+)</name>
        <dbReference type="ChEBI" id="CHEBI:18420"/>
    </cofactor>
</comment>
<comment type="similarity">
    <text evidence="2 10">Belongs to the glucose-1-phosphate thymidylyltransferase family.</text>
</comment>
<accession>A0A0R2KG53</accession>
<evidence type="ECO:0000313" key="12">
    <source>
        <dbReference type="EMBL" id="KRN88376.1"/>
    </source>
</evidence>
<organism evidence="12 13">
    <name type="scientific">Ligilactobacillus ceti DSM 22408</name>
    <dbReference type="NCBI Taxonomy" id="1122146"/>
    <lineage>
        <taxon>Bacteria</taxon>
        <taxon>Bacillati</taxon>
        <taxon>Bacillota</taxon>
        <taxon>Bacilli</taxon>
        <taxon>Lactobacillales</taxon>
        <taxon>Lactobacillaceae</taxon>
        <taxon>Ligilactobacillus</taxon>
    </lineage>
</organism>
<dbReference type="EMBL" id="JQBZ01000025">
    <property type="protein sequence ID" value="KRN88376.1"/>
    <property type="molecule type" value="Genomic_DNA"/>
</dbReference>
<dbReference type="STRING" id="1122146.IV53_GL000340"/>
<evidence type="ECO:0000313" key="13">
    <source>
        <dbReference type="Proteomes" id="UP000051500"/>
    </source>
</evidence>
<dbReference type="PANTHER" id="PTHR43532">
    <property type="entry name" value="GLUCOSE-1-PHOSPHATE THYMIDYLYLTRANSFERASE"/>
    <property type="match status" value="1"/>
</dbReference>
<name>A0A0R2KG53_9LACO</name>
<evidence type="ECO:0000256" key="8">
    <source>
        <dbReference type="ARBA" id="ARBA00022842"/>
    </source>
</evidence>
<feature type="domain" description="Nucleotidyl transferase" evidence="11">
    <location>
        <begin position="2"/>
        <end position="237"/>
    </location>
</feature>
<gene>
    <name evidence="12" type="ORF">IV53_GL000340</name>
</gene>
<keyword evidence="7 10" id="KW-0479">Metal-binding</keyword>
<evidence type="ECO:0000256" key="6">
    <source>
        <dbReference type="ARBA" id="ARBA00022695"/>
    </source>
</evidence>
<dbReference type="NCBIfam" id="TIGR01207">
    <property type="entry name" value="rmlA"/>
    <property type="match status" value="1"/>
</dbReference>
<dbReference type="SUPFAM" id="SSF53448">
    <property type="entry name" value="Nucleotide-diphospho-sugar transferases"/>
    <property type="match status" value="1"/>
</dbReference>
<dbReference type="PATRIC" id="fig|1122146.4.peg.352"/>
<dbReference type="GO" id="GO:0046872">
    <property type="term" value="F:metal ion binding"/>
    <property type="evidence" value="ECO:0007669"/>
    <property type="project" value="UniProtKB-KW"/>
</dbReference>
<evidence type="ECO:0000256" key="4">
    <source>
        <dbReference type="ARBA" id="ARBA00017654"/>
    </source>
</evidence>